<proteinExistence type="predicted"/>
<accession>A0A6P1Q4I6</accession>
<protein>
    <submittedName>
        <fullName evidence="3">Uncharacterized protein</fullName>
    </submittedName>
</protein>
<gene>
    <name evidence="3" type="ORF">C7M51_04351</name>
</gene>
<evidence type="ECO:0000313" key="3">
    <source>
        <dbReference type="EMBL" id="QHM73990.1"/>
    </source>
</evidence>
<name>A0A6P1Q4I6_9GAMM</name>
<dbReference type="Proteomes" id="UP000464053">
    <property type="component" value="Plasmid unnamed1"/>
</dbReference>
<feature type="compositionally biased region" description="Basic and acidic residues" evidence="2">
    <location>
        <begin position="38"/>
        <end position="49"/>
    </location>
</feature>
<keyword evidence="4" id="KW-1185">Reference proteome</keyword>
<sequence>MSHTEQTENETKRKRGRPKSENRMSDAERARLYRLRKKTGENPRRKPTDTKSGSDFIEEIKHLHAKIDKLNEQLQEIKTALARKYDK</sequence>
<reference evidence="3 4" key="1">
    <citation type="submission" date="2018-03" db="EMBL/GenBank/DDBJ databases">
        <title>Pantoea intestinalis SRCM103226 isolated form the mealworm.</title>
        <authorList>
            <person name="Jeong D.-Y."/>
            <person name="Kim J.W."/>
        </authorList>
    </citation>
    <scope>NUCLEOTIDE SEQUENCE [LARGE SCALE GENOMIC DNA]</scope>
    <source>
        <strain evidence="3 4">SRCM103226</strain>
        <plasmid evidence="3 4">unnamed1</plasmid>
    </source>
</reference>
<feature type="compositionally biased region" description="Basic and acidic residues" evidence="2">
    <location>
        <begin position="1"/>
        <end position="11"/>
    </location>
</feature>
<keyword evidence="1" id="KW-0175">Coiled coil</keyword>
<organism evidence="3 4">
    <name type="scientific">Mixta intestinalis</name>
    <dbReference type="NCBI Taxonomy" id="1615494"/>
    <lineage>
        <taxon>Bacteria</taxon>
        <taxon>Pseudomonadati</taxon>
        <taxon>Pseudomonadota</taxon>
        <taxon>Gammaproteobacteria</taxon>
        <taxon>Enterobacterales</taxon>
        <taxon>Erwiniaceae</taxon>
        <taxon>Mixta</taxon>
    </lineage>
</organism>
<evidence type="ECO:0000256" key="1">
    <source>
        <dbReference type="SAM" id="Coils"/>
    </source>
</evidence>
<keyword evidence="3" id="KW-0614">Plasmid</keyword>
<dbReference type="AlphaFoldDB" id="A0A6P1Q4I6"/>
<feature type="coiled-coil region" evidence="1">
    <location>
        <begin position="60"/>
        <end position="87"/>
    </location>
</feature>
<feature type="compositionally biased region" description="Basic and acidic residues" evidence="2">
    <location>
        <begin position="18"/>
        <end position="31"/>
    </location>
</feature>
<dbReference type="KEGG" id="mint:C7M51_04351"/>
<feature type="region of interest" description="Disordered" evidence="2">
    <location>
        <begin position="1"/>
        <end position="55"/>
    </location>
</feature>
<evidence type="ECO:0000256" key="2">
    <source>
        <dbReference type="SAM" id="MobiDB-lite"/>
    </source>
</evidence>
<evidence type="ECO:0000313" key="4">
    <source>
        <dbReference type="Proteomes" id="UP000464053"/>
    </source>
</evidence>
<geneLocation type="plasmid" evidence="3 4">
    <name>unnamed1</name>
</geneLocation>
<dbReference type="RefSeq" id="WP_160623744.1">
    <property type="nucleotide sequence ID" value="NZ_CP028272.1"/>
</dbReference>
<dbReference type="EMBL" id="CP028272">
    <property type="protein sequence ID" value="QHM73990.1"/>
    <property type="molecule type" value="Genomic_DNA"/>
</dbReference>